<dbReference type="Gene3D" id="1.25.40.20">
    <property type="entry name" value="Ankyrin repeat-containing domain"/>
    <property type="match status" value="1"/>
</dbReference>
<sequence>MNTTKATDQASAMTATAPFLRLPTELLHDIVQYIEEPEDVAAFVSSCKHCMLALGKDFVHVRSAKLWIVIQPLEDLWRYRSWDAKPLTTLEMAIERTFDKDILEWILDLHVTNYPQCLEEETIISSVEPSLLVKAIHHHNKAAVQLLLDRGVKILKSTATVEEVNKHWEGLICPLLSALDEFPISKDIVHVLLEAGHYVDHEHLCRSIWKDNPELVSLLLERAPESYATEARRYQLLEYAVIGGDDEDPKLLEMLINSGMDIGSAPEAERNRLLKTAITKGKDRDTKILEYLINRGLDIESKTGRYLDPEYPGRPKLAFDPIKYSIQAGYPQSAIFLLRQQVLQGLHTLESLPNLAQPVFEVYAGSQLRRPEVYSHNFGYVEFTMALHAEFTTSICNALTLEEADVEQKYREGCDFIMSQVLQHSIHSSKLMTYMLANGCRILPEFIFQEIEFWRMAEHCLVTNHEHPYRKLCKRCKKRKGIRNPCPKGDSSYTEAMSHLDLLLSWAGSDLINSRNKVNIVRKRVQEEVEMTPLDYAWAGSSSISKVKLTSGRVKEVVEMTLLDYALVNCIWPVVFCLVRHGADLTSLDPRAEQSIRQMYNDNALWWAKGGNVPIEDAMAGRFVPERQVFGQDMSEGSQATQALALVMLTIGLPSEDQVSEAPSMAKQALTSEKMAKISSRNWRAAVNGSWKTRRFWE</sequence>
<accession>W3XLQ9</accession>
<dbReference type="InterPro" id="IPR036770">
    <property type="entry name" value="Ankyrin_rpt-contain_sf"/>
</dbReference>
<dbReference type="KEGG" id="pfy:PFICI_00762"/>
<dbReference type="Proteomes" id="UP000030651">
    <property type="component" value="Unassembled WGS sequence"/>
</dbReference>
<dbReference type="EMBL" id="KI912109">
    <property type="protein sequence ID" value="ETS86934.1"/>
    <property type="molecule type" value="Genomic_DNA"/>
</dbReference>
<organism evidence="1 2">
    <name type="scientific">Pestalotiopsis fici (strain W106-1 / CGMCC3.15140)</name>
    <dbReference type="NCBI Taxonomy" id="1229662"/>
    <lineage>
        <taxon>Eukaryota</taxon>
        <taxon>Fungi</taxon>
        <taxon>Dikarya</taxon>
        <taxon>Ascomycota</taxon>
        <taxon>Pezizomycotina</taxon>
        <taxon>Sordariomycetes</taxon>
        <taxon>Xylariomycetidae</taxon>
        <taxon>Amphisphaeriales</taxon>
        <taxon>Sporocadaceae</taxon>
        <taxon>Pestalotiopsis</taxon>
    </lineage>
</organism>
<evidence type="ECO:0000313" key="1">
    <source>
        <dbReference type="EMBL" id="ETS86934.1"/>
    </source>
</evidence>
<evidence type="ECO:0000313" key="2">
    <source>
        <dbReference type="Proteomes" id="UP000030651"/>
    </source>
</evidence>
<name>W3XLQ9_PESFW</name>
<dbReference type="GeneID" id="19265775"/>
<proteinExistence type="predicted"/>
<dbReference type="SUPFAM" id="SSF48403">
    <property type="entry name" value="Ankyrin repeat"/>
    <property type="match status" value="1"/>
</dbReference>
<reference evidence="2" key="1">
    <citation type="journal article" date="2015" name="BMC Genomics">
        <title>Genomic and transcriptomic analysis of the endophytic fungus Pestalotiopsis fici reveals its lifestyle and high potential for synthesis of natural products.</title>
        <authorList>
            <person name="Wang X."/>
            <person name="Zhang X."/>
            <person name="Liu L."/>
            <person name="Xiang M."/>
            <person name="Wang W."/>
            <person name="Sun X."/>
            <person name="Che Y."/>
            <person name="Guo L."/>
            <person name="Liu G."/>
            <person name="Guo L."/>
            <person name="Wang C."/>
            <person name="Yin W.B."/>
            <person name="Stadler M."/>
            <person name="Zhang X."/>
            <person name="Liu X."/>
        </authorList>
    </citation>
    <scope>NUCLEOTIDE SEQUENCE [LARGE SCALE GENOMIC DNA]</scope>
    <source>
        <strain evidence="2">W106-1 / CGMCC3.15140</strain>
    </source>
</reference>
<keyword evidence="2" id="KW-1185">Reference proteome</keyword>
<dbReference type="OrthoDB" id="10569673at2759"/>
<dbReference type="HOGENOM" id="CLU_394878_0_0_1"/>
<dbReference type="RefSeq" id="XP_007827534.1">
    <property type="nucleotide sequence ID" value="XM_007829343.1"/>
</dbReference>
<protein>
    <submittedName>
        <fullName evidence="1">Uncharacterized protein</fullName>
    </submittedName>
</protein>
<dbReference type="AlphaFoldDB" id="W3XLQ9"/>
<dbReference type="InParanoid" id="W3XLQ9"/>
<gene>
    <name evidence="1" type="ORF">PFICI_00762</name>
</gene>